<feature type="modified residue" description="4-aspartylphosphate" evidence="4">
    <location>
        <position position="54"/>
    </location>
</feature>
<dbReference type="CDD" id="cd17569">
    <property type="entry name" value="REC_HupR-like"/>
    <property type="match status" value="1"/>
</dbReference>
<keyword evidence="5" id="KW-0175">Coiled coil</keyword>
<dbReference type="Gene3D" id="3.40.50.2300">
    <property type="match status" value="1"/>
</dbReference>
<keyword evidence="8" id="KW-0808">Transferase</keyword>
<evidence type="ECO:0000256" key="1">
    <source>
        <dbReference type="ARBA" id="ARBA00000085"/>
    </source>
</evidence>
<evidence type="ECO:0000313" key="9">
    <source>
        <dbReference type="Proteomes" id="UP000622317"/>
    </source>
</evidence>
<dbReference type="SUPFAM" id="SSF47384">
    <property type="entry name" value="Homodimeric domain of signal transducing histidine kinase"/>
    <property type="match status" value="1"/>
</dbReference>
<dbReference type="SMART" id="SM00388">
    <property type="entry name" value="HisKA"/>
    <property type="match status" value="1"/>
</dbReference>
<dbReference type="Pfam" id="PF00072">
    <property type="entry name" value="Response_reg"/>
    <property type="match status" value="1"/>
</dbReference>
<dbReference type="InterPro" id="IPR036890">
    <property type="entry name" value="HATPase_C_sf"/>
</dbReference>
<dbReference type="SUPFAM" id="SSF55874">
    <property type="entry name" value="ATPase domain of HSP90 chaperone/DNA topoisomerase II/histidine kinase"/>
    <property type="match status" value="1"/>
</dbReference>
<dbReference type="Proteomes" id="UP000622317">
    <property type="component" value="Unassembled WGS sequence"/>
</dbReference>
<dbReference type="InterPro" id="IPR003594">
    <property type="entry name" value="HATPase_dom"/>
</dbReference>
<evidence type="ECO:0000256" key="5">
    <source>
        <dbReference type="SAM" id="Coils"/>
    </source>
</evidence>
<dbReference type="EMBL" id="JACYFG010000040">
    <property type="protein sequence ID" value="MBD5781375.1"/>
    <property type="molecule type" value="Genomic_DNA"/>
</dbReference>
<feature type="domain" description="Response regulatory" evidence="7">
    <location>
        <begin position="6"/>
        <end position="120"/>
    </location>
</feature>
<evidence type="ECO:0000259" key="6">
    <source>
        <dbReference type="PROSITE" id="PS50109"/>
    </source>
</evidence>
<dbReference type="PROSITE" id="PS50110">
    <property type="entry name" value="RESPONSE_REGULATORY"/>
    <property type="match status" value="1"/>
</dbReference>
<evidence type="ECO:0000256" key="3">
    <source>
        <dbReference type="ARBA" id="ARBA00022553"/>
    </source>
</evidence>
<dbReference type="CDD" id="cd00082">
    <property type="entry name" value="HisKA"/>
    <property type="match status" value="1"/>
</dbReference>
<proteinExistence type="predicted"/>
<gene>
    <name evidence="8" type="ORF">IEN85_17875</name>
</gene>
<dbReference type="SMART" id="SM00448">
    <property type="entry name" value="REC"/>
    <property type="match status" value="1"/>
</dbReference>
<comment type="catalytic activity">
    <reaction evidence="1">
        <text>ATP + protein L-histidine = ADP + protein N-phospho-L-histidine.</text>
        <dbReference type="EC" id="2.7.13.3"/>
    </reaction>
</comment>
<keyword evidence="9" id="KW-1185">Reference proteome</keyword>
<reference evidence="8" key="1">
    <citation type="submission" date="2020-09" db="EMBL/GenBank/DDBJ databases">
        <title>Pelagicoccus enzymogenes sp. nov. with an EPS production, isolated from marine sediment.</title>
        <authorList>
            <person name="Feng X."/>
        </authorList>
    </citation>
    <scope>NUCLEOTIDE SEQUENCE</scope>
    <source>
        <strain evidence="8">NFK12</strain>
    </source>
</reference>
<feature type="domain" description="Histidine kinase" evidence="6">
    <location>
        <begin position="163"/>
        <end position="378"/>
    </location>
</feature>
<comment type="caution">
    <text evidence="8">The sequence shown here is derived from an EMBL/GenBank/DDBJ whole genome shotgun (WGS) entry which is preliminary data.</text>
</comment>
<dbReference type="Gene3D" id="3.30.565.10">
    <property type="entry name" value="Histidine kinase-like ATPase, C-terminal domain"/>
    <property type="match status" value="1"/>
</dbReference>
<dbReference type="EC" id="2.7.13.3" evidence="2"/>
<evidence type="ECO:0000256" key="2">
    <source>
        <dbReference type="ARBA" id="ARBA00012438"/>
    </source>
</evidence>
<dbReference type="RefSeq" id="WP_191618473.1">
    <property type="nucleotide sequence ID" value="NZ_JACYFG010000040.1"/>
</dbReference>
<dbReference type="PRINTS" id="PR00344">
    <property type="entry name" value="BCTRLSENSOR"/>
</dbReference>
<dbReference type="PANTHER" id="PTHR43547:SF2">
    <property type="entry name" value="HYBRID SIGNAL TRANSDUCTION HISTIDINE KINASE C"/>
    <property type="match status" value="1"/>
</dbReference>
<evidence type="ECO:0000259" key="7">
    <source>
        <dbReference type="PROSITE" id="PS50110"/>
    </source>
</evidence>
<dbReference type="InterPro" id="IPR001789">
    <property type="entry name" value="Sig_transdc_resp-reg_receiver"/>
</dbReference>
<dbReference type="PROSITE" id="PS50109">
    <property type="entry name" value="HIS_KIN"/>
    <property type="match status" value="1"/>
</dbReference>
<dbReference type="Gene3D" id="1.10.287.130">
    <property type="match status" value="1"/>
</dbReference>
<dbReference type="AlphaFoldDB" id="A0A927FBK0"/>
<dbReference type="InterPro" id="IPR004358">
    <property type="entry name" value="Sig_transdc_His_kin-like_C"/>
</dbReference>
<evidence type="ECO:0000313" key="8">
    <source>
        <dbReference type="EMBL" id="MBD5781375.1"/>
    </source>
</evidence>
<dbReference type="Pfam" id="PF02518">
    <property type="entry name" value="HATPase_c"/>
    <property type="match status" value="1"/>
</dbReference>
<dbReference type="SMART" id="SM00387">
    <property type="entry name" value="HATPase_c"/>
    <property type="match status" value="1"/>
</dbReference>
<organism evidence="8 9">
    <name type="scientific">Pelagicoccus enzymogenes</name>
    <dbReference type="NCBI Taxonomy" id="2773457"/>
    <lineage>
        <taxon>Bacteria</taxon>
        <taxon>Pseudomonadati</taxon>
        <taxon>Verrucomicrobiota</taxon>
        <taxon>Opitutia</taxon>
        <taxon>Puniceicoccales</taxon>
        <taxon>Pelagicoccaceae</taxon>
        <taxon>Pelagicoccus</taxon>
    </lineage>
</organism>
<dbReference type="InterPro" id="IPR011006">
    <property type="entry name" value="CheY-like_superfamily"/>
</dbReference>
<keyword evidence="3 4" id="KW-0597">Phosphoprotein</keyword>
<sequence>MDKRFTILYVDDEQGNLNAFRITFRRDYNILLAENAEEGLRLFEAEDVDLVLSDQRMPGMSGVEFLERVCEINPGPCRILVTAYSDIDAIQNAVNRANIFKYVRKPWDTEKLAKTIEQALDVYGLRKMNQALHDELSEKNKALEQANVSLRESDQLKYDFLKIISHEMRTPLNGLRGATQLLKINSERDPSSQNKELVNVLESSTNRLEQFLLLAERITSLKAKRYTLELQETQIVDLVKQAVAQIEPELERNQQRIVYDLCAETHTLADSQLLGICVREILHNAARHSPQGSEITIRTSFRDDQLSIEVSDQGGGFPEPVLRNLFKIFIREDLGQDQALGLNLALTKLVMDLHGGAAEAFNNPSGGATVKLTLKHAPVPTETSKA</sequence>
<name>A0A927FBK0_9BACT</name>
<keyword evidence="8" id="KW-0418">Kinase</keyword>
<dbReference type="GO" id="GO:0000155">
    <property type="term" value="F:phosphorelay sensor kinase activity"/>
    <property type="evidence" value="ECO:0007669"/>
    <property type="project" value="InterPro"/>
</dbReference>
<feature type="coiled-coil region" evidence="5">
    <location>
        <begin position="125"/>
        <end position="153"/>
    </location>
</feature>
<dbReference type="Pfam" id="PF00512">
    <property type="entry name" value="HisKA"/>
    <property type="match status" value="1"/>
</dbReference>
<dbReference type="InterPro" id="IPR005467">
    <property type="entry name" value="His_kinase_dom"/>
</dbReference>
<dbReference type="PANTHER" id="PTHR43547">
    <property type="entry name" value="TWO-COMPONENT HISTIDINE KINASE"/>
    <property type="match status" value="1"/>
</dbReference>
<dbReference type="InterPro" id="IPR003661">
    <property type="entry name" value="HisK_dim/P_dom"/>
</dbReference>
<accession>A0A927FBK0</accession>
<dbReference type="InterPro" id="IPR036097">
    <property type="entry name" value="HisK_dim/P_sf"/>
</dbReference>
<protein>
    <recommendedName>
        <fullName evidence="2">histidine kinase</fullName>
        <ecNumber evidence="2">2.7.13.3</ecNumber>
    </recommendedName>
</protein>
<dbReference type="SUPFAM" id="SSF52172">
    <property type="entry name" value="CheY-like"/>
    <property type="match status" value="1"/>
</dbReference>
<evidence type="ECO:0000256" key="4">
    <source>
        <dbReference type="PROSITE-ProRule" id="PRU00169"/>
    </source>
</evidence>